<dbReference type="PANTHER" id="PTHR11808">
    <property type="entry name" value="TRANS-SULFURATION ENZYME FAMILY MEMBER"/>
    <property type="match status" value="1"/>
</dbReference>
<dbReference type="Proteomes" id="UP000286954">
    <property type="component" value="Chromosome"/>
</dbReference>
<dbReference type="PROSITE" id="PS00868">
    <property type="entry name" value="CYS_MET_METAB_PP"/>
    <property type="match status" value="1"/>
</dbReference>
<evidence type="ECO:0000313" key="7">
    <source>
        <dbReference type="Proteomes" id="UP000286954"/>
    </source>
</evidence>
<dbReference type="PANTHER" id="PTHR11808:SF86">
    <property type="entry name" value="METHIONINE GAMMA-LYASE"/>
    <property type="match status" value="1"/>
</dbReference>
<dbReference type="GO" id="GO:0019346">
    <property type="term" value="P:transsulfuration"/>
    <property type="evidence" value="ECO:0007669"/>
    <property type="project" value="InterPro"/>
</dbReference>
<dbReference type="Pfam" id="PF01053">
    <property type="entry name" value="Cys_Met_Meta_PP"/>
    <property type="match status" value="1"/>
</dbReference>
<feature type="region of interest" description="Disordered" evidence="5">
    <location>
        <begin position="1"/>
        <end position="23"/>
    </location>
</feature>
<keyword evidence="2 3" id="KW-0663">Pyridoxal phosphate</keyword>
<dbReference type="NCBIfam" id="NF005455">
    <property type="entry name" value="PRK07049.1"/>
    <property type="match status" value="1"/>
</dbReference>
<dbReference type="GO" id="GO:0016846">
    <property type="term" value="F:carbon-sulfur lyase activity"/>
    <property type="evidence" value="ECO:0007669"/>
    <property type="project" value="TreeGrafter"/>
</dbReference>
<comment type="cofactor">
    <cofactor evidence="1 4">
        <name>pyridoxal 5'-phosphate</name>
        <dbReference type="ChEBI" id="CHEBI:597326"/>
    </cofactor>
</comment>
<dbReference type="CDD" id="cd00614">
    <property type="entry name" value="CGS_like"/>
    <property type="match status" value="1"/>
</dbReference>
<dbReference type="Gene3D" id="3.40.640.10">
    <property type="entry name" value="Type I PLP-dependent aspartate aminotransferase-like (Major domain)"/>
    <property type="match status" value="1"/>
</dbReference>
<comment type="similarity">
    <text evidence="4">Belongs to the trans-sulfuration enzymes family.</text>
</comment>
<keyword evidence="6" id="KW-0456">Lyase</keyword>
<gene>
    <name evidence="6" type="ORF">X907_1247</name>
</gene>
<name>A0A3T0E936_9PROT</name>
<dbReference type="GO" id="GO:0030170">
    <property type="term" value="F:pyridoxal phosphate binding"/>
    <property type="evidence" value="ECO:0007669"/>
    <property type="project" value="InterPro"/>
</dbReference>
<evidence type="ECO:0000256" key="2">
    <source>
        <dbReference type="ARBA" id="ARBA00022898"/>
    </source>
</evidence>
<dbReference type="FunFam" id="3.40.640.10:FF:000046">
    <property type="entry name" value="Cystathionine gamma-lyase"/>
    <property type="match status" value="1"/>
</dbReference>
<dbReference type="InterPro" id="IPR054542">
    <property type="entry name" value="Cys_met_metab_PP"/>
</dbReference>
<evidence type="ECO:0000313" key="6">
    <source>
        <dbReference type="EMBL" id="AZU03782.1"/>
    </source>
</evidence>
<accession>A0A3T0E936</accession>
<proteinExistence type="inferred from homology"/>
<sequence>MTRTDFEKGVQMSKPETPYRKRALGNRPLRPETLMMSYGFDAKLSEGAIKPPIFQTSTFVFSSAEEGAAFFRVMGGRAVDGDPAAPGLMYSRFNNPNVEVLEDRLTLFDGAEEACVFSSGMGAISTVLLAFARSGDVVLQSTPLYGGTETLIRNIMPNYGIAMEDFVAGAPDDEIRAQAEAAMKRGRVSMIYTETPTNPTNEIVDLALMKTLADEIGKRQGHRPVVVVDNTVLGPIGQSPLAHGADLVVYSLTKYIGGHSDLIGGAAMGSSEVMAPVRKLRSAIGTNLDPNTCWMLARSLETVSLRMQAAFDGAAKVAAYLKDHPKVEKVRYLGFLEPGSRDHTVHHRQSGEYYGSTFAFDVTDGQEGAFRMLNALKVIKLAVSLGGTETLICHPGSTTHSGVDPALRERLKFSAGMVRVSIGIEHPDDLIADLEQALSHV</sequence>
<evidence type="ECO:0000256" key="5">
    <source>
        <dbReference type="SAM" id="MobiDB-lite"/>
    </source>
</evidence>
<dbReference type="InterPro" id="IPR015421">
    <property type="entry name" value="PyrdxlP-dep_Trfase_major"/>
</dbReference>
<evidence type="ECO:0000256" key="4">
    <source>
        <dbReference type="RuleBase" id="RU362118"/>
    </source>
</evidence>
<evidence type="ECO:0000256" key="3">
    <source>
        <dbReference type="PIRSR" id="PIRSR001434-2"/>
    </source>
</evidence>
<keyword evidence="7" id="KW-1185">Reference proteome</keyword>
<feature type="modified residue" description="N6-(pyridoxal phosphate)lysine" evidence="3">
    <location>
        <position position="254"/>
    </location>
</feature>
<dbReference type="GO" id="GO:0005737">
    <property type="term" value="C:cytoplasm"/>
    <property type="evidence" value="ECO:0007669"/>
    <property type="project" value="TreeGrafter"/>
</dbReference>
<organism evidence="6 7">
    <name type="scientific">Glycocaulis alkaliphilus</name>
    <dbReference type="NCBI Taxonomy" id="1434191"/>
    <lineage>
        <taxon>Bacteria</taxon>
        <taxon>Pseudomonadati</taxon>
        <taxon>Pseudomonadota</taxon>
        <taxon>Alphaproteobacteria</taxon>
        <taxon>Maricaulales</taxon>
        <taxon>Maricaulaceae</taxon>
        <taxon>Glycocaulis</taxon>
    </lineage>
</organism>
<reference evidence="6 7" key="1">
    <citation type="submission" date="2016-12" db="EMBL/GenBank/DDBJ databases">
        <title>The genome of dimorphic prosthecate Glycocaulis alkaliphilus 6b-8t, isolated from crude oil dictates its adaptability in petroleum environments.</title>
        <authorList>
            <person name="Wu X.-L."/>
            <person name="Geng S."/>
        </authorList>
    </citation>
    <scope>NUCLEOTIDE SEQUENCE [LARGE SCALE GENOMIC DNA]</scope>
    <source>
        <strain evidence="6 7">6B-8</strain>
    </source>
</reference>
<dbReference type="InterPro" id="IPR015422">
    <property type="entry name" value="PyrdxlP-dep_Trfase_small"/>
</dbReference>
<dbReference type="Gene3D" id="3.90.1150.10">
    <property type="entry name" value="Aspartate Aminotransferase, domain 1"/>
    <property type="match status" value="1"/>
</dbReference>
<dbReference type="SUPFAM" id="SSF53383">
    <property type="entry name" value="PLP-dependent transferases"/>
    <property type="match status" value="1"/>
</dbReference>
<dbReference type="InterPro" id="IPR015424">
    <property type="entry name" value="PyrdxlP-dep_Trfase"/>
</dbReference>
<dbReference type="PIRSF" id="PIRSF001434">
    <property type="entry name" value="CGS"/>
    <property type="match status" value="1"/>
</dbReference>
<dbReference type="EMBL" id="CP018911">
    <property type="protein sequence ID" value="AZU03782.1"/>
    <property type="molecule type" value="Genomic_DNA"/>
</dbReference>
<dbReference type="KEGG" id="gak:X907_1247"/>
<dbReference type="AlphaFoldDB" id="A0A3T0E936"/>
<protein>
    <submittedName>
        <fullName evidence="6">Methionine gamma-lyase</fullName>
    </submittedName>
</protein>
<dbReference type="InterPro" id="IPR000277">
    <property type="entry name" value="Cys/Met-Metab_PyrdxlP-dep_enz"/>
</dbReference>
<evidence type="ECO:0000256" key="1">
    <source>
        <dbReference type="ARBA" id="ARBA00001933"/>
    </source>
</evidence>